<proteinExistence type="inferred from homology"/>
<comment type="similarity">
    <text evidence="2">Belongs to the bacterial solute-binding protein 1 family.</text>
</comment>
<dbReference type="PANTHER" id="PTHR43649">
    <property type="entry name" value="ARABINOSE-BINDING PROTEIN-RELATED"/>
    <property type="match status" value="1"/>
</dbReference>
<name>A0ABX0JK12_9BACL</name>
<keyword evidence="4" id="KW-0732">Signal</keyword>
<keyword evidence="6" id="KW-1185">Reference proteome</keyword>
<dbReference type="InterPro" id="IPR050490">
    <property type="entry name" value="Bact_solute-bd_prot1"/>
</dbReference>
<dbReference type="Proteomes" id="UP001165962">
    <property type="component" value="Unassembled WGS sequence"/>
</dbReference>
<dbReference type="PANTHER" id="PTHR43649:SF31">
    <property type="entry name" value="SN-GLYCEROL-3-PHOSPHATE-BINDING PERIPLASMIC PROTEIN UGPB"/>
    <property type="match status" value="1"/>
</dbReference>
<evidence type="ECO:0000256" key="1">
    <source>
        <dbReference type="ARBA" id="ARBA00004196"/>
    </source>
</evidence>
<dbReference type="EMBL" id="JAAOIW010000024">
    <property type="protein sequence ID" value="NHN34914.1"/>
    <property type="molecule type" value="Genomic_DNA"/>
</dbReference>
<evidence type="ECO:0000313" key="5">
    <source>
        <dbReference type="EMBL" id="NHN34914.1"/>
    </source>
</evidence>
<sequence length="456" mass="51422">MHRTRLMVPFMIMLVFFLLAGCYESKGMDRPGSTTNVPGSTGPLSNDKFTTLRYMIWNSNFIVTYQKMFAEFNKENPNIKVDLQVVPWGNYWDKLMNEIAGGNAPDIFWGYMPRFPGFIDKGAVLDITDYIKNDKMDLSKYNSSTVEAYTVNGKNYSVPQNFGVMGIIYNQDLLIKAGIDQYPSNLKWNPKDGGTFVEFLQKLTWDKNGKHPNEEGFDSKNIVQYGFNLIDKDQVDPGQLIGLIASNGGAMMNDSKLALDGKLTETYQFIYDLTFKYHVAPTYTDIHTGGSESKFLSGQIAVWMNGQWMMKTLKEKADFNWGIGPLPDGPAGNYALVSGLGDVIYSKTKNPEASWKLVKFMVSQRAQDILAESGIVFPGNKDSIPKFVDYYNRLGINPQPFVEGYNGQTVVSPALKNYNDWYQTFVKYTSIMMSGEMDPKTTLDKLKQEGDMAANQ</sequence>
<dbReference type="Gene3D" id="3.40.190.10">
    <property type="entry name" value="Periplasmic binding protein-like II"/>
    <property type="match status" value="1"/>
</dbReference>
<organism evidence="5 6">
    <name type="scientific">Paenibacillus agricola</name>
    <dbReference type="NCBI Taxonomy" id="2716264"/>
    <lineage>
        <taxon>Bacteria</taxon>
        <taxon>Bacillati</taxon>
        <taxon>Bacillota</taxon>
        <taxon>Bacilli</taxon>
        <taxon>Bacillales</taxon>
        <taxon>Paenibacillaceae</taxon>
        <taxon>Paenibacillus</taxon>
    </lineage>
</organism>
<protein>
    <submittedName>
        <fullName evidence="5">Sugar ABC transporter substrate-binding protein</fullName>
    </submittedName>
</protein>
<evidence type="ECO:0000313" key="6">
    <source>
        <dbReference type="Proteomes" id="UP001165962"/>
    </source>
</evidence>
<dbReference type="RefSeq" id="WP_166156762.1">
    <property type="nucleotide sequence ID" value="NZ_JAAOIW010000024.1"/>
</dbReference>
<dbReference type="Pfam" id="PF01547">
    <property type="entry name" value="SBP_bac_1"/>
    <property type="match status" value="1"/>
</dbReference>
<keyword evidence="3" id="KW-0813">Transport</keyword>
<gene>
    <name evidence="5" type="ORF">G9U52_34800</name>
</gene>
<comment type="subcellular location">
    <subcellularLocation>
        <location evidence="1">Cell envelope</location>
    </subcellularLocation>
</comment>
<evidence type="ECO:0000256" key="3">
    <source>
        <dbReference type="ARBA" id="ARBA00022448"/>
    </source>
</evidence>
<reference evidence="5" key="1">
    <citation type="submission" date="2020-03" db="EMBL/GenBank/DDBJ databases">
        <title>Draft sequencing of Paenibacilllus sp. S3N08.</title>
        <authorList>
            <person name="Kim D.-U."/>
        </authorList>
    </citation>
    <scope>NUCLEOTIDE SEQUENCE</scope>
    <source>
        <strain evidence="5">S3N08</strain>
    </source>
</reference>
<comment type="caution">
    <text evidence="5">The sequence shown here is derived from an EMBL/GenBank/DDBJ whole genome shotgun (WGS) entry which is preliminary data.</text>
</comment>
<accession>A0ABX0JK12</accession>
<dbReference type="SUPFAM" id="SSF53850">
    <property type="entry name" value="Periplasmic binding protein-like II"/>
    <property type="match status" value="1"/>
</dbReference>
<evidence type="ECO:0000256" key="2">
    <source>
        <dbReference type="ARBA" id="ARBA00008520"/>
    </source>
</evidence>
<dbReference type="CDD" id="cd13585">
    <property type="entry name" value="PBP2_TMBP_like"/>
    <property type="match status" value="1"/>
</dbReference>
<evidence type="ECO:0000256" key="4">
    <source>
        <dbReference type="ARBA" id="ARBA00022729"/>
    </source>
</evidence>
<dbReference type="InterPro" id="IPR006059">
    <property type="entry name" value="SBP"/>
</dbReference>
<dbReference type="PROSITE" id="PS51257">
    <property type="entry name" value="PROKAR_LIPOPROTEIN"/>
    <property type="match status" value="1"/>
</dbReference>